<keyword evidence="1" id="KW-1133">Transmembrane helix</keyword>
<comment type="caution">
    <text evidence="2">The sequence shown here is derived from an EMBL/GenBank/DDBJ whole genome shotgun (WGS) entry which is preliminary data.</text>
</comment>
<protein>
    <recommendedName>
        <fullName evidence="4">DUF3341 domain-containing protein</fullName>
    </recommendedName>
</protein>
<dbReference type="STRING" id="442562.Rumeso_04536"/>
<name>A0A017HJI0_9RHOB</name>
<proteinExistence type="predicted"/>
<evidence type="ECO:0000256" key="1">
    <source>
        <dbReference type="SAM" id="Phobius"/>
    </source>
</evidence>
<dbReference type="HOGENOM" id="CLU_2181998_0_0_5"/>
<dbReference type="Proteomes" id="UP000019666">
    <property type="component" value="Unassembled WGS sequence"/>
</dbReference>
<accession>A0A017HJI0</accession>
<evidence type="ECO:0000313" key="2">
    <source>
        <dbReference type="EMBL" id="EYD73939.1"/>
    </source>
</evidence>
<sequence>MTYGLILWSVLVDYPVDVGGRPLHAWGPFAVLAFEGGILGAALAGFAGLLWANGMPEYYHPVFNAPSFTYAKGGRFWLLVEAGDPAFDPARTRRELDATDPAAVEEVAP</sequence>
<reference evidence="2 3" key="1">
    <citation type="submission" date="2013-02" db="EMBL/GenBank/DDBJ databases">
        <authorList>
            <person name="Fiebig A."/>
            <person name="Goeker M."/>
            <person name="Klenk H.-P.P."/>
        </authorList>
    </citation>
    <scope>NUCLEOTIDE SEQUENCE [LARGE SCALE GENOMIC DNA]</scope>
    <source>
        <strain evidence="2 3">DSM 19309</strain>
    </source>
</reference>
<dbReference type="PANTHER" id="PTHR40394">
    <property type="entry name" value="LIPOPROTEIN-RELATED"/>
    <property type="match status" value="1"/>
</dbReference>
<keyword evidence="1" id="KW-0472">Membrane</keyword>
<keyword evidence="1" id="KW-0812">Transmembrane</keyword>
<feature type="transmembrane region" description="Helical" evidence="1">
    <location>
        <begin position="29"/>
        <end position="52"/>
    </location>
</feature>
<dbReference type="AlphaFoldDB" id="A0A017HJI0"/>
<dbReference type="InterPro" id="IPR021776">
    <property type="entry name" value="ActD"/>
</dbReference>
<dbReference type="Pfam" id="PF11821">
    <property type="entry name" value="ActD"/>
    <property type="match status" value="1"/>
</dbReference>
<evidence type="ECO:0000313" key="3">
    <source>
        <dbReference type="Proteomes" id="UP000019666"/>
    </source>
</evidence>
<gene>
    <name evidence="2" type="ORF">Rumeso_04536</name>
</gene>
<organism evidence="2 3">
    <name type="scientific">Rubellimicrobium mesophilum DSM 19309</name>
    <dbReference type="NCBI Taxonomy" id="442562"/>
    <lineage>
        <taxon>Bacteria</taxon>
        <taxon>Pseudomonadati</taxon>
        <taxon>Pseudomonadota</taxon>
        <taxon>Alphaproteobacteria</taxon>
        <taxon>Rhodobacterales</taxon>
        <taxon>Roseobacteraceae</taxon>
        <taxon>Rubellimicrobium</taxon>
    </lineage>
</organism>
<keyword evidence="3" id="KW-1185">Reference proteome</keyword>
<evidence type="ECO:0008006" key="4">
    <source>
        <dbReference type="Google" id="ProtNLM"/>
    </source>
</evidence>
<dbReference type="PANTHER" id="PTHR40394:SF2">
    <property type="entry name" value="QUINOL:CYTOCHROME C OXIDOREDUCTASE MEMBRANE PROTEIN"/>
    <property type="match status" value="1"/>
</dbReference>
<dbReference type="EMBL" id="AOSK01000127">
    <property type="protein sequence ID" value="EYD73939.1"/>
    <property type="molecule type" value="Genomic_DNA"/>
</dbReference>